<accession>A0A131XM61</accession>
<name>A0A131XM61_9ACAR</name>
<keyword evidence="1" id="KW-0540">Nuclease</keyword>
<keyword evidence="1" id="KW-0378">Hydrolase</keyword>
<organism evidence="1">
    <name type="scientific">Hyalomma excavatum</name>
    <dbReference type="NCBI Taxonomy" id="257692"/>
    <lineage>
        <taxon>Eukaryota</taxon>
        <taxon>Metazoa</taxon>
        <taxon>Ecdysozoa</taxon>
        <taxon>Arthropoda</taxon>
        <taxon>Chelicerata</taxon>
        <taxon>Arachnida</taxon>
        <taxon>Acari</taxon>
        <taxon>Parasitiformes</taxon>
        <taxon>Ixodida</taxon>
        <taxon>Ixodoidea</taxon>
        <taxon>Ixodidae</taxon>
        <taxon>Hyalomminae</taxon>
        <taxon>Hyalomma</taxon>
    </lineage>
</organism>
<protein>
    <submittedName>
        <fullName evidence="1">Putative endonuclease/reverse transcript</fullName>
    </submittedName>
</protein>
<proteinExistence type="evidence at transcript level"/>
<evidence type="ECO:0000313" key="1">
    <source>
        <dbReference type="EMBL" id="JAP67442.1"/>
    </source>
</evidence>
<dbReference type="GO" id="GO:0004519">
    <property type="term" value="F:endonuclease activity"/>
    <property type="evidence" value="ECO:0007669"/>
    <property type="project" value="UniProtKB-KW"/>
</dbReference>
<keyword evidence="1" id="KW-0255">Endonuclease</keyword>
<reference evidence="1" key="1">
    <citation type="journal article" date="2017" name="Ticks Tick Borne Dis.">
        <title>An insight into the sialome of Hyalomma excavatum.</title>
        <authorList>
            <person name="Ribeiro J.M."/>
            <person name="Slovak M."/>
            <person name="Francischetti I.M."/>
        </authorList>
    </citation>
    <scope>NUCLEOTIDE SEQUENCE</scope>
    <source>
        <strain evidence="1">Samish</strain>
        <tissue evidence="1">Salivary glands</tissue>
    </source>
</reference>
<sequence length="225" mass="26380">KTKIMLFRARNKSLTCNQTLMFADKELQIVDEHKLLGVTSSSHLTWDKHVENISKKLSSITGILSRCRYLLPPKAKLNIYHALFSSHLSYCSLVWATTGKTNISKIFSLQKKMIRHIDHMDFLETTRPAFLKHKIIKIEHFYTFRLLHTFYFSNTAFKNFLVSTATLTPRIISANTRNSDIWYVPRFRNKYSLESLQHNLPHILNTFQGVKCFSPKELRTHFVNM</sequence>
<dbReference type="AlphaFoldDB" id="A0A131XM61"/>
<feature type="non-terminal residue" evidence="1">
    <location>
        <position position="1"/>
    </location>
</feature>
<dbReference type="EMBL" id="GEFH01001139">
    <property type="protein sequence ID" value="JAP67442.1"/>
    <property type="molecule type" value="mRNA"/>
</dbReference>